<organism evidence="1 2">
    <name type="scientific">Fusarium equiseti</name>
    <name type="common">Fusarium scirpi</name>
    <dbReference type="NCBI Taxonomy" id="61235"/>
    <lineage>
        <taxon>Eukaryota</taxon>
        <taxon>Fungi</taxon>
        <taxon>Dikarya</taxon>
        <taxon>Ascomycota</taxon>
        <taxon>Pezizomycotina</taxon>
        <taxon>Sordariomycetes</taxon>
        <taxon>Hypocreomycetidae</taxon>
        <taxon>Hypocreales</taxon>
        <taxon>Nectriaceae</taxon>
        <taxon>Fusarium</taxon>
        <taxon>Fusarium incarnatum-equiseti species complex</taxon>
    </lineage>
</organism>
<dbReference type="Proteomes" id="UP000693738">
    <property type="component" value="Unassembled WGS sequence"/>
</dbReference>
<evidence type="ECO:0000313" key="1">
    <source>
        <dbReference type="EMBL" id="CAG7554660.1"/>
    </source>
</evidence>
<dbReference type="AlphaFoldDB" id="A0A8J2NCG9"/>
<reference evidence="1" key="1">
    <citation type="submission" date="2021-05" db="EMBL/GenBank/DDBJ databases">
        <authorList>
            <person name="Khan N."/>
        </authorList>
    </citation>
    <scope>NUCLEOTIDE SEQUENCE</scope>
</reference>
<proteinExistence type="predicted"/>
<gene>
    <name evidence="1" type="ORF">FEQUK3_LOCUS447</name>
</gene>
<accession>A0A8J2NCG9</accession>
<dbReference type="EMBL" id="CAJSTJ010000022">
    <property type="protein sequence ID" value="CAG7554660.1"/>
    <property type="molecule type" value="Genomic_DNA"/>
</dbReference>
<sequence length="118" mass="13497">MSEVTTMDSLKDTFFMLLAEIRIEILAYLGTRHNLTPVTEASPCMLATYVENEMYIRLPDEPNGPVNWVARSEAEIQRHLQLLLKSEILTRWWGILSPLLNGVAILKDMEETVYGNSQ</sequence>
<protein>
    <submittedName>
        <fullName evidence="1">Uncharacterized protein</fullName>
    </submittedName>
</protein>
<evidence type="ECO:0000313" key="2">
    <source>
        <dbReference type="Proteomes" id="UP000693738"/>
    </source>
</evidence>
<comment type="caution">
    <text evidence="1">The sequence shown here is derived from an EMBL/GenBank/DDBJ whole genome shotgun (WGS) entry which is preliminary data.</text>
</comment>
<name>A0A8J2NCG9_FUSEQ</name>